<dbReference type="InterPro" id="IPR050092">
    <property type="entry name" value="RNase_H"/>
</dbReference>
<comment type="similarity">
    <text evidence="3">Belongs to the RNase H family.</text>
</comment>
<dbReference type="GO" id="GO:0004523">
    <property type="term" value="F:RNA-DNA hybrid ribonuclease activity"/>
    <property type="evidence" value="ECO:0007669"/>
    <property type="project" value="UniProtKB-EC"/>
</dbReference>
<evidence type="ECO:0000256" key="3">
    <source>
        <dbReference type="ARBA" id="ARBA00005300"/>
    </source>
</evidence>
<gene>
    <name evidence="11" type="ORF">DL89DRAFT_77567</name>
</gene>
<dbReference type="OrthoDB" id="5527693at2759"/>
<name>A0A1Y1VX87_9FUNG</name>
<comment type="cofactor">
    <cofactor evidence="2">
        <name>Mg(2+)</name>
        <dbReference type="ChEBI" id="CHEBI:18420"/>
    </cofactor>
</comment>
<keyword evidence="5" id="KW-0540">Nuclease</keyword>
<evidence type="ECO:0000256" key="6">
    <source>
        <dbReference type="ARBA" id="ARBA00022723"/>
    </source>
</evidence>
<evidence type="ECO:0000313" key="12">
    <source>
        <dbReference type="Proteomes" id="UP000193922"/>
    </source>
</evidence>
<dbReference type="InterPro" id="IPR011320">
    <property type="entry name" value="RNase_H1_N"/>
</dbReference>
<keyword evidence="9" id="KW-0460">Magnesium</keyword>
<dbReference type="Gene3D" id="3.40.970.10">
    <property type="entry name" value="Ribonuclease H1, N-terminal domain"/>
    <property type="match status" value="1"/>
</dbReference>
<sequence>MARNRFYVVQVGRSPGIYSSYWDAQRQTLRFPRGYLKGFTSLAAAEKYFGMGTESSCMPDKLQISTSAEARNSLKVYADGVCRGNGREVAQGGFGVYFGFSDPRNRQGALKGPQQTNQRADLAAVLCAIQLAAKEQIPAGMQRRPVQIYTKSSYVIFCLTAGYQKWVRNGWQTASGAPVKNQDLIADIVTEARQSGLLVSVDHIRKNSRNVGIERANEMAAYAARGAMDNRDINDLTYRISNVAIA</sequence>
<dbReference type="InterPro" id="IPR017067">
    <property type="entry name" value="RNase_H1_euk"/>
</dbReference>
<dbReference type="InterPro" id="IPR012337">
    <property type="entry name" value="RNaseH-like_sf"/>
</dbReference>
<dbReference type="RefSeq" id="XP_040739978.1">
    <property type="nucleotide sequence ID" value="XM_040892067.1"/>
</dbReference>
<dbReference type="PIRSF" id="PIRSF036852">
    <property type="entry name" value="Ribonuclease_H1_euk"/>
    <property type="match status" value="1"/>
</dbReference>
<evidence type="ECO:0000256" key="4">
    <source>
        <dbReference type="ARBA" id="ARBA00012180"/>
    </source>
</evidence>
<comment type="caution">
    <text evidence="11">The sequence shown here is derived from an EMBL/GenBank/DDBJ whole genome shotgun (WGS) entry which is preliminary data.</text>
</comment>
<evidence type="ECO:0000313" key="11">
    <source>
        <dbReference type="EMBL" id="ORX65907.1"/>
    </source>
</evidence>
<comment type="catalytic activity">
    <reaction evidence="1">
        <text>Endonucleolytic cleavage to 5'-phosphomonoester.</text>
        <dbReference type="EC" id="3.1.26.4"/>
    </reaction>
</comment>
<evidence type="ECO:0000256" key="5">
    <source>
        <dbReference type="ARBA" id="ARBA00022722"/>
    </source>
</evidence>
<dbReference type="AlphaFoldDB" id="A0A1Y1VX87"/>
<evidence type="ECO:0000256" key="1">
    <source>
        <dbReference type="ARBA" id="ARBA00000077"/>
    </source>
</evidence>
<dbReference type="CDD" id="cd09280">
    <property type="entry name" value="RNase_HI_eukaryote_like"/>
    <property type="match status" value="1"/>
</dbReference>
<organism evidence="11 12">
    <name type="scientific">Linderina pennispora</name>
    <dbReference type="NCBI Taxonomy" id="61395"/>
    <lineage>
        <taxon>Eukaryota</taxon>
        <taxon>Fungi</taxon>
        <taxon>Fungi incertae sedis</taxon>
        <taxon>Zoopagomycota</taxon>
        <taxon>Kickxellomycotina</taxon>
        <taxon>Kickxellomycetes</taxon>
        <taxon>Kickxellales</taxon>
        <taxon>Kickxellaceae</taxon>
        <taxon>Linderina</taxon>
    </lineage>
</organism>
<evidence type="ECO:0000256" key="8">
    <source>
        <dbReference type="ARBA" id="ARBA00022801"/>
    </source>
</evidence>
<accession>A0A1Y1VX87</accession>
<dbReference type="GO" id="GO:0000287">
    <property type="term" value="F:magnesium ion binding"/>
    <property type="evidence" value="ECO:0007669"/>
    <property type="project" value="InterPro"/>
</dbReference>
<dbReference type="PANTHER" id="PTHR10642">
    <property type="entry name" value="RIBONUCLEASE H1"/>
    <property type="match status" value="1"/>
</dbReference>
<dbReference type="Pfam" id="PF00075">
    <property type="entry name" value="RNase_H"/>
    <property type="match status" value="1"/>
</dbReference>
<proteinExistence type="inferred from homology"/>
<evidence type="ECO:0000256" key="9">
    <source>
        <dbReference type="ARBA" id="ARBA00022842"/>
    </source>
</evidence>
<dbReference type="EMBL" id="MCFD01000019">
    <property type="protein sequence ID" value="ORX65907.1"/>
    <property type="molecule type" value="Genomic_DNA"/>
</dbReference>
<reference evidence="11 12" key="1">
    <citation type="submission" date="2016-07" db="EMBL/GenBank/DDBJ databases">
        <title>Pervasive Adenine N6-methylation of Active Genes in Fungi.</title>
        <authorList>
            <consortium name="DOE Joint Genome Institute"/>
            <person name="Mondo S.J."/>
            <person name="Dannebaum R.O."/>
            <person name="Kuo R.C."/>
            <person name="Labutti K."/>
            <person name="Haridas S."/>
            <person name="Kuo A."/>
            <person name="Salamov A."/>
            <person name="Ahrendt S.R."/>
            <person name="Lipzen A."/>
            <person name="Sullivan W."/>
            <person name="Andreopoulos W.B."/>
            <person name="Clum A."/>
            <person name="Lindquist E."/>
            <person name="Daum C."/>
            <person name="Ramamoorthy G.K."/>
            <person name="Gryganskyi A."/>
            <person name="Culley D."/>
            <person name="Magnuson J.K."/>
            <person name="James T.Y."/>
            <person name="O'Malley M.A."/>
            <person name="Stajich J.E."/>
            <person name="Spatafora J.W."/>
            <person name="Visel A."/>
            <person name="Grigoriev I.V."/>
        </authorList>
    </citation>
    <scope>NUCLEOTIDE SEQUENCE [LARGE SCALE GENOMIC DNA]</scope>
    <source>
        <strain evidence="11 12">ATCC 12442</strain>
    </source>
</reference>
<evidence type="ECO:0000256" key="2">
    <source>
        <dbReference type="ARBA" id="ARBA00001946"/>
    </source>
</evidence>
<dbReference type="SUPFAM" id="SSF55658">
    <property type="entry name" value="L9 N-domain-like"/>
    <property type="match status" value="1"/>
</dbReference>
<keyword evidence="12" id="KW-1185">Reference proteome</keyword>
<dbReference type="InterPro" id="IPR002156">
    <property type="entry name" value="RNaseH_domain"/>
</dbReference>
<dbReference type="InterPro" id="IPR009027">
    <property type="entry name" value="Ribosomal_bL9/RNase_H1_N"/>
</dbReference>
<dbReference type="Gene3D" id="3.30.420.10">
    <property type="entry name" value="Ribonuclease H-like superfamily/Ribonuclease H"/>
    <property type="match status" value="1"/>
</dbReference>
<dbReference type="STRING" id="61395.A0A1Y1VX87"/>
<dbReference type="GO" id="GO:0003676">
    <property type="term" value="F:nucleic acid binding"/>
    <property type="evidence" value="ECO:0007669"/>
    <property type="project" value="InterPro"/>
</dbReference>
<dbReference type="Proteomes" id="UP000193922">
    <property type="component" value="Unassembled WGS sequence"/>
</dbReference>
<dbReference type="GO" id="GO:0043137">
    <property type="term" value="P:DNA replication, removal of RNA primer"/>
    <property type="evidence" value="ECO:0007669"/>
    <property type="project" value="TreeGrafter"/>
</dbReference>
<evidence type="ECO:0000259" key="10">
    <source>
        <dbReference type="PROSITE" id="PS50879"/>
    </source>
</evidence>
<dbReference type="InterPro" id="IPR036397">
    <property type="entry name" value="RNaseH_sf"/>
</dbReference>
<evidence type="ECO:0000256" key="7">
    <source>
        <dbReference type="ARBA" id="ARBA00022759"/>
    </source>
</evidence>
<dbReference type="EC" id="3.1.26.4" evidence="4"/>
<dbReference type="SUPFAM" id="SSF53098">
    <property type="entry name" value="Ribonuclease H-like"/>
    <property type="match status" value="1"/>
</dbReference>
<dbReference type="GeneID" id="63808715"/>
<dbReference type="Pfam" id="PF01693">
    <property type="entry name" value="Cauli_VI"/>
    <property type="match status" value="1"/>
</dbReference>
<protein>
    <recommendedName>
        <fullName evidence="4">ribonuclease H</fullName>
        <ecNumber evidence="4">3.1.26.4</ecNumber>
    </recommendedName>
</protein>
<dbReference type="PANTHER" id="PTHR10642:SF26">
    <property type="entry name" value="RIBONUCLEASE H1"/>
    <property type="match status" value="1"/>
</dbReference>
<feature type="domain" description="RNase H type-1" evidence="10">
    <location>
        <begin position="70"/>
        <end position="229"/>
    </location>
</feature>
<keyword evidence="7" id="KW-0255">Endonuclease</keyword>
<keyword evidence="8" id="KW-0378">Hydrolase</keyword>
<keyword evidence="6" id="KW-0479">Metal-binding</keyword>
<dbReference type="PROSITE" id="PS50879">
    <property type="entry name" value="RNASE_H_1"/>
    <property type="match status" value="1"/>
</dbReference>
<dbReference type="InterPro" id="IPR037056">
    <property type="entry name" value="RNase_H1_N_sf"/>
</dbReference>